<protein>
    <recommendedName>
        <fullName evidence="6">Pseudouridine synthase</fullName>
        <ecNumber evidence="6">5.4.99.-</ecNumber>
    </recommendedName>
</protein>
<evidence type="ECO:0000259" key="7">
    <source>
        <dbReference type="SMART" id="SM00363"/>
    </source>
</evidence>
<dbReference type="InterPro" id="IPR006224">
    <property type="entry name" value="PsdUridine_synth_RluA-like_CS"/>
</dbReference>
<dbReference type="EC" id="5.4.99.-" evidence="6"/>
<reference evidence="9" key="1">
    <citation type="submission" date="2015-11" db="EMBL/GenBank/DDBJ databases">
        <authorList>
            <person name="Varghese N."/>
        </authorList>
    </citation>
    <scope>NUCLEOTIDE SEQUENCE [LARGE SCALE GENOMIC DNA]</scope>
</reference>
<dbReference type="GO" id="GO:0120159">
    <property type="term" value="F:rRNA pseudouridine synthase activity"/>
    <property type="evidence" value="ECO:0007669"/>
    <property type="project" value="UniProtKB-ARBA"/>
</dbReference>
<evidence type="ECO:0000256" key="2">
    <source>
        <dbReference type="ARBA" id="ARBA00022884"/>
    </source>
</evidence>
<dbReference type="Proteomes" id="UP000320623">
    <property type="component" value="Unassembled WGS sequence"/>
</dbReference>
<dbReference type="GO" id="GO:0003723">
    <property type="term" value="F:RNA binding"/>
    <property type="evidence" value="ECO:0007669"/>
    <property type="project" value="UniProtKB-KW"/>
</dbReference>
<gene>
    <name evidence="8" type="ORF">JGI1_02116</name>
</gene>
<dbReference type="STRING" id="1643428.GCA_001442855_02072"/>
<evidence type="ECO:0000313" key="9">
    <source>
        <dbReference type="Proteomes" id="UP000320623"/>
    </source>
</evidence>
<dbReference type="PROSITE" id="PS50889">
    <property type="entry name" value="S4"/>
    <property type="match status" value="1"/>
</dbReference>
<dbReference type="CDD" id="cd00165">
    <property type="entry name" value="S4"/>
    <property type="match status" value="1"/>
</dbReference>
<dbReference type="NCBIfam" id="TIGR00005">
    <property type="entry name" value="rluA_subfam"/>
    <property type="match status" value="1"/>
</dbReference>
<keyword evidence="9" id="KW-1185">Reference proteome</keyword>
<dbReference type="CDD" id="cd02869">
    <property type="entry name" value="PseudoU_synth_RluA_like"/>
    <property type="match status" value="1"/>
</dbReference>
<evidence type="ECO:0000313" key="8">
    <source>
        <dbReference type="EMBL" id="CUU08571.1"/>
    </source>
</evidence>
<evidence type="ECO:0000256" key="6">
    <source>
        <dbReference type="RuleBase" id="RU362028"/>
    </source>
</evidence>
<keyword evidence="3 6" id="KW-0413">Isomerase</keyword>
<evidence type="ECO:0000256" key="5">
    <source>
        <dbReference type="PROSITE-ProRule" id="PRU00182"/>
    </source>
</evidence>
<dbReference type="FunFam" id="3.30.2350.10:FF:000006">
    <property type="entry name" value="Pseudouridine synthase"/>
    <property type="match status" value="1"/>
</dbReference>
<proteinExistence type="inferred from homology"/>
<dbReference type="InterPro" id="IPR050188">
    <property type="entry name" value="RluA_PseudoU_synthase"/>
</dbReference>
<feature type="domain" description="RNA-binding S4" evidence="7">
    <location>
        <begin position="32"/>
        <end position="94"/>
    </location>
</feature>
<dbReference type="SUPFAM" id="SSF55174">
    <property type="entry name" value="Alpha-L RNA-binding motif"/>
    <property type="match status" value="1"/>
</dbReference>
<dbReference type="PANTHER" id="PTHR21600:SF44">
    <property type="entry name" value="RIBOSOMAL LARGE SUBUNIT PSEUDOURIDINE SYNTHASE D"/>
    <property type="match status" value="1"/>
</dbReference>
<dbReference type="Pfam" id="PF00849">
    <property type="entry name" value="PseudoU_synth_2"/>
    <property type="match status" value="1"/>
</dbReference>
<evidence type="ECO:0000256" key="1">
    <source>
        <dbReference type="ARBA" id="ARBA00010876"/>
    </source>
</evidence>
<dbReference type="InterPro" id="IPR036986">
    <property type="entry name" value="S4_RNA-bd_sf"/>
</dbReference>
<dbReference type="Gene3D" id="3.10.290.10">
    <property type="entry name" value="RNA-binding S4 domain"/>
    <property type="match status" value="1"/>
</dbReference>
<dbReference type="InterPro" id="IPR020103">
    <property type="entry name" value="PsdUridine_synth_cat_dom_sf"/>
</dbReference>
<dbReference type="PANTHER" id="PTHR21600">
    <property type="entry name" value="MITOCHONDRIAL RNA PSEUDOURIDINE SYNTHASE"/>
    <property type="match status" value="1"/>
</dbReference>
<accession>A0A0S4NCG0</accession>
<organism evidence="8 9">
    <name type="scientific">Candidatus Thermokryptus mobilis</name>
    <dbReference type="NCBI Taxonomy" id="1643428"/>
    <lineage>
        <taxon>Bacteria</taxon>
        <taxon>Pseudomonadati</taxon>
        <taxon>Candidatus Kryptoniota</taxon>
        <taxon>Candidatus Thermokryptus</taxon>
    </lineage>
</organism>
<dbReference type="GO" id="GO:0000455">
    <property type="term" value="P:enzyme-directed rRNA pseudouridine synthesis"/>
    <property type="evidence" value="ECO:0007669"/>
    <property type="project" value="UniProtKB-ARBA"/>
</dbReference>
<evidence type="ECO:0000256" key="3">
    <source>
        <dbReference type="ARBA" id="ARBA00023235"/>
    </source>
</evidence>
<dbReference type="Pfam" id="PF01479">
    <property type="entry name" value="S4"/>
    <property type="match status" value="1"/>
</dbReference>
<sequence>MLKVVNEFDELVKKHKVLKEVEIIVPNVEKRERIDKFLVNQIENASRSKIEKLIESGLVLVNGRTVKPSHKIAPGERIIVKIPKEPRPELLPEPIPLEIVYEDEYLLVVNKPAGMVTHPGHGNYTGTLVNALLYHCSSLSRVNVSGGEVRPGIVHRLDKDTSGLLVVAKDDETHRQLARQFFHKIVEREYWAIVWGHFNSNRGVIEAEVGRSRSDRTKFAVVRGGKPAVTEYEVIEKFGFLSLVKLRLKTGRTHQIRVHLAHIGHPVFGDPTYGGRRIAWGGIDRKKKLFVDELLKIMQRQALHAKTLGFIHPAKNEFMRFDSDLPEDMKKVLEILETQAKL</sequence>
<dbReference type="OrthoDB" id="9796412at2"/>
<comment type="similarity">
    <text evidence="1 6">Belongs to the pseudouridine synthase RluA family.</text>
</comment>
<dbReference type="RefSeq" id="WP_140945824.1">
    <property type="nucleotide sequence ID" value="NZ_FAOO01000023.1"/>
</dbReference>
<name>A0A0S4NCG0_9BACT</name>
<keyword evidence="2 5" id="KW-0694">RNA-binding</keyword>
<dbReference type="InterPro" id="IPR002942">
    <property type="entry name" value="S4_RNA-bd"/>
</dbReference>
<feature type="active site" evidence="4">
    <location>
        <position position="158"/>
    </location>
</feature>
<comment type="function">
    <text evidence="6">Responsible for synthesis of pseudouridine from uracil.</text>
</comment>
<dbReference type="Gene3D" id="3.30.2350.10">
    <property type="entry name" value="Pseudouridine synthase"/>
    <property type="match status" value="1"/>
</dbReference>
<dbReference type="PROSITE" id="PS01129">
    <property type="entry name" value="PSI_RLU"/>
    <property type="match status" value="1"/>
</dbReference>
<dbReference type="AlphaFoldDB" id="A0A0S4NCG0"/>
<comment type="catalytic activity">
    <reaction evidence="6">
        <text>a uridine in RNA = a pseudouridine in RNA</text>
        <dbReference type="Rhea" id="RHEA:48348"/>
        <dbReference type="Rhea" id="RHEA-COMP:12068"/>
        <dbReference type="Rhea" id="RHEA-COMP:12069"/>
        <dbReference type="ChEBI" id="CHEBI:65314"/>
        <dbReference type="ChEBI" id="CHEBI:65315"/>
    </reaction>
</comment>
<dbReference type="InterPro" id="IPR006145">
    <property type="entry name" value="PsdUridine_synth_RsuA/RluA"/>
</dbReference>
<dbReference type="EMBL" id="FAOO01000023">
    <property type="protein sequence ID" value="CUU08571.1"/>
    <property type="molecule type" value="Genomic_DNA"/>
</dbReference>
<dbReference type="InterPro" id="IPR006225">
    <property type="entry name" value="PsdUridine_synth_RluC/D"/>
</dbReference>
<dbReference type="SUPFAM" id="SSF55120">
    <property type="entry name" value="Pseudouridine synthase"/>
    <property type="match status" value="1"/>
</dbReference>
<dbReference type="SMART" id="SM00363">
    <property type="entry name" value="S4"/>
    <property type="match status" value="1"/>
</dbReference>
<evidence type="ECO:0000256" key="4">
    <source>
        <dbReference type="PIRSR" id="PIRSR606225-1"/>
    </source>
</evidence>